<evidence type="ECO:0000256" key="3">
    <source>
        <dbReference type="ARBA" id="ARBA00022748"/>
    </source>
</evidence>
<feature type="signal peptide" evidence="8">
    <location>
        <begin position="1"/>
        <end position="22"/>
    </location>
</feature>
<keyword evidence="4 7" id="KW-1133">Transmembrane helix</keyword>
<dbReference type="Proteomes" id="UP000245647">
    <property type="component" value="Unassembled WGS sequence"/>
</dbReference>
<dbReference type="PANTHER" id="PTHR32234">
    <property type="entry name" value="THIOL:DISULFIDE INTERCHANGE PROTEIN DSBD"/>
    <property type="match status" value="1"/>
</dbReference>
<feature type="transmembrane region" description="Helical" evidence="7">
    <location>
        <begin position="82"/>
        <end position="106"/>
    </location>
</feature>
<dbReference type="Pfam" id="PF13899">
    <property type="entry name" value="Thioredoxin_7"/>
    <property type="match status" value="1"/>
</dbReference>
<comment type="subcellular location">
    <subcellularLocation>
        <location evidence="1">Membrane</location>
        <topology evidence="1">Multi-pass membrane protein</topology>
    </subcellularLocation>
</comment>
<gene>
    <name evidence="10" type="ORF">DDR33_22975</name>
</gene>
<evidence type="ECO:0000313" key="11">
    <source>
        <dbReference type="Proteomes" id="UP000245647"/>
    </source>
</evidence>
<feature type="transmembrane region" description="Helical" evidence="7">
    <location>
        <begin position="274"/>
        <end position="292"/>
    </location>
</feature>
<feature type="transmembrane region" description="Helical" evidence="7">
    <location>
        <begin position="242"/>
        <end position="262"/>
    </location>
</feature>
<keyword evidence="8" id="KW-0732">Signal</keyword>
<dbReference type="GO" id="GO:0045454">
    <property type="term" value="P:cell redox homeostasis"/>
    <property type="evidence" value="ECO:0007669"/>
    <property type="project" value="TreeGrafter"/>
</dbReference>
<evidence type="ECO:0000313" key="10">
    <source>
        <dbReference type="EMBL" id="PWG78347.1"/>
    </source>
</evidence>
<dbReference type="InterPro" id="IPR036249">
    <property type="entry name" value="Thioredoxin-like_sf"/>
</dbReference>
<evidence type="ECO:0000256" key="6">
    <source>
        <dbReference type="SAM" id="MobiDB-lite"/>
    </source>
</evidence>
<feature type="transmembrane region" description="Helical" evidence="7">
    <location>
        <begin position="312"/>
        <end position="331"/>
    </location>
</feature>
<keyword evidence="2 7" id="KW-0812">Transmembrane</keyword>
<feature type="domain" description="Cytochrome C biogenesis protein transmembrane" evidence="9">
    <location>
        <begin position="85"/>
        <end position="297"/>
    </location>
</feature>
<feature type="region of interest" description="Disordered" evidence="6">
    <location>
        <begin position="37"/>
        <end position="59"/>
    </location>
</feature>
<feature type="transmembrane region" description="Helical" evidence="7">
    <location>
        <begin position="343"/>
        <end position="365"/>
    </location>
</feature>
<name>A0A2U2PAD4_9SPHI</name>
<sequence>MKLFLTVLLTCFSLLSYNRADARQDTVSTDGIEFSPVESEAAQDSVSTDTPDKATVAAPGTSQEIKATAASSGKTGEQQTTLWAIFIAGFLGGLAALFMPCIFPMLPFTVSFFTKKAHNKSQAVRTAVLYGISIVCIYVVLGLLITVIFGADALNSLSTNGVFNFVFFLLLVVFAASFLGAFEITLPSSWVNKMDEKSDKSGLAGIFFMAATLSLVSFSCTGPIIGTLLVQAAVSGALLGPAIGMLGFSIALAIPFALFAMFPSWLNALPKSGGWLNSVKVVLGFLELALGLKFLSNVDLAYHWHLFDREVFLVLWIVIFGLMGIYLLGKLRLSHDSPSNGISVFRLFLAIIVLSFTIYMVPGLWGAPLKSISAFLPPQATQDFDLYSASLNSTAPAAGAGQDNTPHKFADLFEKPPGLNPYFDYAEGIAMAKKAGKPVMLDFTGHACVNCRKMEANVWTDKTVLPLIRDQYILIQLYVDDKTELNEHDQYTSKFSGKLINTIGKQNSDIQASRFNSNSQPFYVLLDPNTEQVLVTPQGADYDPAAYAEFLQSGLSAFRP</sequence>
<dbReference type="PANTHER" id="PTHR32234:SF0">
    <property type="entry name" value="THIOL:DISULFIDE INTERCHANGE PROTEIN DSBD"/>
    <property type="match status" value="1"/>
</dbReference>
<evidence type="ECO:0000256" key="8">
    <source>
        <dbReference type="SAM" id="SignalP"/>
    </source>
</evidence>
<dbReference type="OrthoDB" id="9811036at2"/>
<keyword evidence="5 7" id="KW-0472">Membrane</keyword>
<dbReference type="EMBL" id="QEAS01000027">
    <property type="protein sequence ID" value="PWG78347.1"/>
    <property type="molecule type" value="Genomic_DNA"/>
</dbReference>
<dbReference type="Pfam" id="PF02683">
    <property type="entry name" value="DsbD_TM"/>
    <property type="match status" value="1"/>
</dbReference>
<dbReference type="InterPro" id="IPR003834">
    <property type="entry name" value="Cyt_c_assmbl_TM_dom"/>
</dbReference>
<evidence type="ECO:0000256" key="7">
    <source>
        <dbReference type="SAM" id="Phobius"/>
    </source>
</evidence>
<evidence type="ECO:0000256" key="5">
    <source>
        <dbReference type="ARBA" id="ARBA00023136"/>
    </source>
</evidence>
<evidence type="ECO:0000256" key="4">
    <source>
        <dbReference type="ARBA" id="ARBA00022989"/>
    </source>
</evidence>
<organism evidence="10 11">
    <name type="scientific">Pararcticibacter amylolyticus</name>
    <dbReference type="NCBI Taxonomy" id="2173175"/>
    <lineage>
        <taxon>Bacteria</taxon>
        <taxon>Pseudomonadati</taxon>
        <taxon>Bacteroidota</taxon>
        <taxon>Sphingobacteriia</taxon>
        <taxon>Sphingobacteriales</taxon>
        <taxon>Sphingobacteriaceae</taxon>
        <taxon>Pararcticibacter</taxon>
    </lineage>
</organism>
<dbReference type="GO" id="GO:0015035">
    <property type="term" value="F:protein-disulfide reductase activity"/>
    <property type="evidence" value="ECO:0007669"/>
    <property type="project" value="TreeGrafter"/>
</dbReference>
<accession>A0A2U2PAD4</accession>
<evidence type="ECO:0000256" key="2">
    <source>
        <dbReference type="ARBA" id="ARBA00022692"/>
    </source>
</evidence>
<keyword evidence="3" id="KW-0201">Cytochrome c-type biogenesis</keyword>
<dbReference type="GO" id="GO:0017004">
    <property type="term" value="P:cytochrome complex assembly"/>
    <property type="evidence" value="ECO:0007669"/>
    <property type="project" value="UniProtKB-KW"/>
</dbReference>
<dbReference type="Gene3D" id="3.40.30.10">
    <property type="entry name" value="Glutaredoxin"/>
    <property type="match status" value="1"/>
</dbReference>
<evidence type="ECO:0000256" key="1">
    <source>
        <dbReference type="ARBA" id="ARBA00004141"/>
    </source>
</evidence>
<dbReference type="AlphaFoldDB" id="A0A2U2PAD4"/>
<feature type="transmembrane region" description="Helical" evidence="7">
    <location>
        <begin position="162"/>
        <end position="182"/>
    </location>
</feature>
<feature type="transmembrane region" description="Helical" evidence="7">
    <location>
        <begin position="127"/>
        <end position="150"/>
    </location>
</feature>
<feature type="chain" id="PRO_5015645099" description="Cytochrome C biogenesis protein transmembrane domain-containing protein" evidence="8">
    <location>
        <begin position="23"/>
        <end position="560"/>
    </location>
</feature>
<proteinExistence type="predicted"/>
<protein>
    <recommendedName>
        <fullName evidence="9">Cytochrome C biogenesis protein transmembrane domain-containing protein</fullName>
    </recommendedName>
</protein>
<comment type="caution">
    <text evidence="10">The sequence shown here is derived from an EMBL/GenBank/DDBJ whole genome shotgun (WGS) entry which is preliminary data.</text>
</comment>
<feature type="transmembrane region" description="Helical" evidence="7">
    <location>
        <begin position="203"/>
        <end position="230"/>
    </location>
</feature>
<dbReference type="GO" id="GO:0016020">
    <property type="term" value="C:membrane"/>
    <property type="evidence" value="ECO:0007669"/>
    <property type="project" value="UniProtKB-SubCell"/>
</dbReference>
<keyword evidence="11" id="KW-1185">Reference proteome</keyword>
<reference evidence="10 11" key="1">
    <citation type="submission" date="2018-04" db="EMBL/GenBank/DDBJ databases">
        <title>Pedobacter chongqingensis sp. nov., isolated from a rottenly hemp rope.</title>
        <authorList>
            <person name="Cai Y."/>
        </authorList>
    </citation>
    <scope>NUCLEOTIDE SEQUENCE [LARGE SCALE GENOMIC DNA]</scope>
    <source>
        <strain evidence="10 11">FJ4-8</strain>
    </source>
</reference>
<dbReference type="SUPFAM" id="SSF52833">
    <property type="entry name" value="Thioredoxin-like"/>
    <property type="match status" value="1"/>
</dbReference>
<evidence type="ECO:0000259" key="9">
    <source>
        <dbReference type="Pfam" id="PF02683"/>
    </source>
</evidence>